<feature type="binding site" evidence="9">
    <location>
        <begin position="263"/>
        <end position="270"/>
    </location>
    <ligand>
        <name>GTP</name>
        <dbReference type="ChEBI" id="CHEBI:37565"/>
    </ligand>
</feature>
<keyword evidence="6 9" id="KW-0472">Membrane</keyword>
<dbReference type="InterPro" id="IPR004390">
    <property type="entry name" value="SR_rcpt_FtsY"/>
</dbReference>
<dbReference type="GO" id="GO:0006614">
    <property type="term" value="P:SRP-dependent cotranslational protein targeting to membrane"/>
    <property type="evidence" value="ECO:0007669"/>
    <property type="project" value="InterPro"/>
</dbReference>
<feature type="binding site" evidence="9">
    <location>
        <begin position="409"/>
        <end position="412"/>
    </location>
    <ligand>
        <name>GTP</name>
        <dbReference type="ChEBI" id="CHEBI:37565"/>
    </ligand>
</feature>
<evidence type="ECO:0000256" key="8">
    <source>
        <dbReference type="ARBA" id="ARBA00048027"/>
    </source>
</evidence>
<evidence type="ECO:0000256" key="9">
    <source>
        <dbReference type="HAMAP-Rule" id="MF_00920"/>
    </source>
</evidence>
<evidence type="ECO:0000256" key="11">
    <source>
        <dbReference type="SAM" id="MobiDB-lite"/>
    </source>
</evidence>
<feature type="compositionally biased region" description="Basic residues" evidence="11">
    <location>
        <begin position="1"/>
        <end position="10"/>
    </location>
</feature>
<dbReference type="GO" id="GO:0005047">
    <property type="term" value="F:signal recognition particle binding"/>
    <property type="evidence" value="ECO:0007669"/>
    <property type="project" value="TreeGrafter"/>
</dbReference>
<accession>A0A1G9Q5J7</accession>
<dbReference type="Pfam" id="PF02881">
    <property type="entry name" value="SRP54_N"/>
    <property type="match status" value="1"/>
</dbReference>
<dbReference type="PROSITE" id="PS00300">
    <property type="entry name" value="SRP54"/>
    <property type="match status" value="1"/>
</dbReference>
<dbReference type="InterPro" id="IPR042101">
    <property type="entry name" value="SRP54_N_sf"/>
</dbReference>
<sequence>MFKKLFKFGKKKEENQEVQDQSVETNESIEDIKDQDQVSKEAKENKIIDEVENKQDESFIEENKDVEKVISDEDIKDKIVEENIIEGNEVNKIENDNEKIIDDSEVIDESKIDANDTEIEVKEEIIEDIKEEQEGAIEDIEEEQEEPIEDVKDKKVNLFDRLKQGLTKAKQGITDRIDDVLKSYTKVDEELLEELEEILITADVGVNTTMDIVEQLRDKIKEKKITDPMDVRVELKTIVENILTNDNSTLDVEHSPTIILMVGVNGVGKTTTIGKLANRYKQEGKKVLLAAGDTFRAAAIEQLEVWASRSNVDIIKHQEGADPGAVVFDAVKAAKARNVDLLICDTAGRLHNKANLMNELGKVFKIVDREFPEAKKEVLLVVDATTGQNAVVQAKTFKEVADITGIVLTKLDGTAKGGVVLAVKSEVDVPVKLIGVGEKVEDLQDFDAKSFSDALFGN</sequence>
<keyword evidence="14" id="KW-1185">Reference proteome</keyword>
<dbReference type="InterPro" id="IPR013822">
    <property type="entry name" value="Signal_recog_particl_SRP54_hlx"/>
</dbReference>
<comment type="subcellular location">
    <subcellularLocation>
        <location evidence="9">Cell membrane</location>
        <topology evidence="9">Peripheral membrane protein</topology>
        <orientation evidence="9">Cytoplasmic side</orientation>
    </subcellularLocation>
    <subcellularLocation>
        <location evidence="9">Cytoplasm</location>
    </subcellularLocation>
</comment>
<evidence type="ECO:0000313" key="14">
    <source>
        <dbReference type="Proteomes" id="UP000199068"/>
    </source>
</evidence>
<evidence type="ECO:0000313" key="13">
    <source>
        <dbReference type="EMBL" id="SDM06229.1"/>
    </source>
</evidence>
<dbReference type="InterPro" id="IPR027417">
    <property type="entry name" value="P-loop_NTPase"/>
</dbReference>
<comment type="catalytic activity">
    <reaction evidence="8 9">
        <text>GTP + H2O = GDP + phosphate + H(+)</text>
        <dbReference type="Rhea" id="RHEA:19669"/>
        <dbReference type="ChEBI" id="CHEBI:15377"/>
        <dbReference type="ChEBI" id="CHEBI:15378"/>
        <dbReference type="ChEBI" id="CHEBI:37565"/>
        <dbReference type="ChEBI" id="CHEBI:43474"/>
        <dbReference type="ChEBI" id="CHEBI:58189"/>
        <dbReference type="EC" id="3.6.5.4"/>
    </reaction>
</comment>
<reference evidence="13 14" key="1">
    <citation type="submission" date="2016-10" db="EMBL/GenBank/DDBJ databases">
        <authorList>
            <person name="de Groot N.N."/>
        </authorList>
    </citation>
    <scope>NUCLEOTIDE SEQUENCE [LARGE SCALE GENOMIC DNA]</scope>
    <source>
        <strain evidence="13 14">DSM 797</strain>
    </source>
</reference>
<feature type="binding site" evidence="9">
    <location>
        <begin position="345"/>
        <end position="349"/>
    </location>
    <ligand>
        <name>GTP</name>
        <dbReference type="ChEBI" id="CHEBI:37565"/>
    </ligand>
</feature>
<proteinExistence type="inferred from homology"/>
<dbReference type="SMART" id="SM00382">
    <property type="entry name" value="AAA"/>
    <property type="match status" value="1"/>
</dbReference>
<name>A0A1G9Q5J7_9FIRM</name>
<dbReference type="GO" id="GO:0005886">
    <property type="term" value="C:plasma membrane"/>
    <property type="evidence" value="ECO:0007669"/>
    <property type="project" value="UniProtKB-SubCell"/>
</dbReference>
<dbReference type="FunFam" id="3.40.50.300:FF:000053">
    <property type="entry name" value="Signal recognition particle receptor FtsY"/>
    <property type="match status" value="1"/>
</dbReference>
<feature type="domain" description="SRP54-type proteins GTP-binding" evidence="12">
    <location>
        <begin position="430"/>
        <end position="443"/>
    </location>
</feature>
<keyword evidence="1 9" id="KW-1003">Cell membrane</keyword>
<dbReference type="PANTHER" id="PTHR43134">
    <property type="entry name" value="SIGNAL RECOGNITION PARTICLE RECEPTOR SUBUNIT ALPHA"/>
    <property type="match status" value="1"/>
</dbReference>
<dbReference type="Proteomes" id="UP000199068">
    <property type="component" value="Unassembled WGS sequence"/>
</dbReference>
<feature type="region of interest" description="Disordered" evidence="11">
    <location>
        <begin position="1"/>
        <end position="43"/>
    </location>
</feature>
<dbReference type="SUPFAM" id="SSF47364">
    <property type="entry name" value="Domain of the SRP/SRP receptor G-proteins"/>
    <property type="match status" value="1"/>
</dbReference>
<evidence type="ECO:0000256" key="1">
    <source>
        <dbReference type="ARBA" id="ARBA00022475"/>
    </source>
</evidence>
<dbReference type="InterPro" id="IPR000897">
    <property type="entry name" value="SRP54_GTPase_dom"/>
</dbReference>
<dbReference type="InterPro" id="IPR003593">
    <property type="entry name" value="AAA+_ATPase"/>
</dbReference>
<dbReference type="SUPFAM" id="SSF52540">
    <property type="entry name" value="P-loop containing nucleoside triphosphate hydrolases"/>
    <property type="match status" value="1"/>
</dbReference>
<dbReference type="Gene3D" id="1.20.120.140">
    <property type="entry name" value="Signal recognition particle SRP54, nucleotide-binding domain"/>
    <property type="match status" value="1"/>
</dbReference>
<dbReference type="GO" id="GO:0003924">
    <property type="term" value="F:GTPase activity"/>
    <property type="evidence" value="ECO:0007669"/>
    <property type="project" value="UniProtKB-UniRule"/>
</dbReference>
<evidence type="ECO:0000256" key="6">
    <source>
        <dbReference type="ARBA" id="ARBA00023136"/>
    </source>
</evidence>
<dbReference type="NCBIfam" id="TIGR00064">
    <property type="entry name" value="ftsY"/>
    <property type="match status" value="1"/>
</dbReference>
<keyword evidence="3 9" id="KW-0547">Nucleotide-binding</keyword>
<dbReference type="Gene3D" id="3.40.50.300">
    <property type="entry name" value="P-loop containing nucleotide triphosphate hydrolases"/>
    <property type="match status" value="1"/>
</dbReference>
<evidence type="ECO:0000256" key="2">
    <source>
        <dbReference type="ARBA" id="ARBA00022490"/>
    </source>
</evidence>
<protein>
    <recommendedName>
        <fullName evidence="9">Signal recognition particle receptor FtsY</fullName>
        <shortName evidence="9">SRP receptor</shortName>
        <ecNumber evidence="9">3.6.5.4</ecNumber>
    </recommendedName>
</protein>
<dbReference type="GO" id="GO:0005737">
    <property type="term" value="C:cytoplasm"/>
    <property type="evidence" value="ECO:0007669"/>
    <property type="project" value="UniProtKB-SubCell"/>
</dbReference>
<dbReference type="EMBL" id="FNGW01000005">
    <property type="protein sequence ID" value="SDM06229.1"/>
    <property type="molecule type" value="Genomic_DNA"/>
</dbReference>
<keyword evidence="4 9" id="KW-0378">Hydrolase</keyword>
<dbReference type="STRING" id="1121325.SAMN04515677_10546"/>
<keyword evidence="7 9" id="KW-0675">Receptor</keyword>
<evidence type="ECO:0000256" key="4">
    <source>
        <dbReference type="ARBA" id="ARBA00022801"/>
    </source>
</evidence>
<gene>
    <name evidence="9" type="primary">ftsY</name>
    <name evidence="13" type="ORF">SAMN04515677_10546</name>
</gene>
<feature type="compositionally biased region" description="Basic and acidic residues" evidence="11">
    <location>
        <begin position="30"/>
        <end position="43"/>
    </location>
</feature>
<dbReference type="HAMAP" id="MF_00920">
    <property type="entry name" value="FtsY"/>
    <property type="match status" value="1"/>
</dbReference>
<feature type="coiled-coil region" evidence="10">
    <location>
        <begin position="112"/>
        <end position="146"/>
    </location>
</feature>
<dbReference type="SMART" id="SM00963">
    <property type="entry name" value="SRP54_N"/>
    <property type="match status" value="1"/>
</dbReference>
<evidence type="ECO:0000256" key="10">
    <source>
        <dbReference type="SAM" id="Coils"/>
    </source>
</evidence>
<dbReference type="SMART" id="SM00962">
    <property type="entry name" value="SRP54"/>
    <property type="match status" value="1"/>
</dbReference>
<dbReference type="AlphaFoldDB" id="A0A1G9Q5J7"/>
<dbReference type="InterPro" id="IPR036225">
    <property type="entry name" value="SRP/SRP_N"/>
</dbReference>
<comment type="subunit">
    <text evidence="9">Part of the signal recognition particle protein translocation system, which is composed of SRP and FtsY.</text>
</comment>
<organism evidence="13 14">
    <name type="scientific">Romboutsia lituseburensis DSM 797</name>
    <dbReference type="NCBI Taxonomy" id="1121325"/>
    <lineage>
        <taxon>Bacteria</taxon>
        <taxon>Bacillati</taxon>
        <taxon>Bacillota</taxon>
        <taxon>Clostridia</taxon>
        <taxon>Peptostreptococcales</taxon>
        <taxon>Peptostreptococcaceae</taxon>
        <taxon>Romboutsia</taxon>
    </lineage>
</organism>
<dbReference type="Pfam" id="PF00448">
    <property type="entry name" value="SRP54"/>
    <property type="match status" value="1"/>
</dbReference>
<evidence type="ECO:0000256" key="3">
    <source>
        <dbReference type="ARBA" id="ARBA00022741"/>
    </source>
</evidence>
<dbReference type="EC" id="3.6.5.4" evidence="9"/>
<dbReference type="PANTHER" id="PTHR43134:SF1">
    <property type="entry name" value="SIGNAL RECOGNITION PARTICLE RECEPTOR SUBUNIT ALPHA"/>
    <property type="match status" value="1"/>
</dbReference>
<keyword evidence="5 9" id="KW-0342">GTP-binding</keyword>
<keyword evidence="10" id="KW-0175">Coiled coil</keyword>
<keyword evidence="2 9" id="KW-0963">Cytoplasm</keyword>
<dbReference type="CDD" id="cd17874">
    <property type="entry name" value="FtsY"/>
    <property type="match status" value="1"/>
</dbReference>
<dbReference type="RefSeq" id="WP_092725999.1">
    <property type="nucleotide sequence ID" value="NZ_FNGW01000005.1"/>
</dbReference>
<dbReference type="GO" id="GO:0005525">
    <property type="term" value="F:GTP binding"/>
    <property type="evidence" value="ECO:0007669"/>
    <property type="project" value="UniProtKB-UniRule"/>
</dbReference>
<dbReference type="FunFam" id="1.20.120.140:FF:000008">
    <property type="entry name" value="Signal recognition particle receptor FtsY"/>
    <property type="match status" value="1"/>
</dbReference>
<evidence type="ECO:0000256" key="7">
    <source>
        <dbReference type="ARBA" id="ARBA00023170"/>
    </source>
</evidence>
<comment type="similarity">
    <text evidence="9">Belongs to the GTP-binding SRP family. FtsY subfamily.</text>
</comment>
<evidence type="ECO:0000259" key="12">
    <source>
        <dbReference type="PROSITE" id="PS00300"/>
    </source>
</evidence>
<evidence type="ECO:0000256" key="5">
    <source>
        <dbReference type="ARBA" id="ARBA00023134"/>
    </source>
</evidence>
<comment type="function">
    <text evidence="9">Involved in targeting and insertion of nascent membrane proteins into the cytoplasmic membrane. Acts as a receptor for the complex formed by the signal recognition particle (SRP) and the ribosome-nascent chain (RNC).</text>
</comment>